<gene>
    <name evidence="1" type="ORF">A3J36_01445</name>
</gene>
<reference evidence="1 2" key="1">
    <citation type="journal article" date="2016" name="Nat. Commun.">
        <title>Thousands of microbial genomes shed light on interconnected biogeochemical processes in an aquifer system.</title>
        <authorList>
            <person name="Anantharaman K."/>
            <person name="Brown C.T."/>
            <person name="Hug L.A."/>
            <person name="Sharon I."/>
            <person name="Castelle C.J."/>
            <person name="Probst A.J."/>
            <person name="Thomas B.C."/>
            <person name="Singh A."/>
            <person name="Wilkins M.J."/>
            <person name="Karaoz U."/>
            <person name="Brodie E.L."/>
            <person name="Williams K.H."/>
            <person name="Hubbard S.S."/>
            <person name="Banfield J.F."/>
        </authorList>
    </citation>
    <scope>NUCLEOTIDE SEQUENCE [LARGE SCALE GENOMIC DNA]</scope>
</reference>
<dbReference type="AlphaFoldDB" id="A0A1F7VHY5"/>
<organism evidence="1 2">
    <name type="scientific">Candidatus Uhrbacteria bacterium RIFCSPLOWO2_02_FULL_54_37</name>
    <dbReference type="NCBI Taxonomy" id="1802412"/>
    <lineage>
        <taxon>Bacteria</taxon>
        <taxon>Candidatus Uhriibacteriota</taxon>
    </lineage>
</organism>
<dbReference type="Proteomes" id="UP000177750">
    <property type="component" value="Unassembled WGS sequence"/>
</dbReference>
<sequence length="106" mass="10766">MNRATSTSATSTAYLYVGPDFTEPAGFDFQGGDLGVANDAAIGGNATTTGNFTVGDAQSGATSTIEIGDANTAGCLKIRDADANAWSYCYIEDGTLTCSASDNCLK</sequence>
<name>A0A1F7VHY5_9BACT</name>
<dbReference type="EMBL" id="MGEU01000043">
    <property type="protein sequence ID" value="OGL90095.1"/>
    <property type="molecule type" value="Genomic_DNA"/>
</dbReference>
<protein>
    <submittedName>
        <fullName evidence="1">Uncharacterized protein</fullName>
    </submittedName>
</protein>
<comment type="caution">
    <text evidence="1">The sequence shown here is derived from an EMBL/GenBank/DDBJ whole genome shotgun (WGS) entry which is preliminary data.</text>
</comment>
<evidence type="ECO:0000313" key="2">
    <source>
        <dbReference type="Proteomes" id="UP000177750"/>
    </source>
</evidence>
<proteinExistence type="predicted"/>
<accession>A0A1F7VHY5</accession>
<evidence type="ECO:0000313" key="1">
    <source>
        <dbReference type="EMBL" id="OGL90095.1"/>
    </source>
</evidence>